<comment type="function">
    <text evidence="9">Transcription elongation factor which increases mitochondrial RNA polymerase processivity. Regulates transcription of the mitochondrial genome, including genes important for the oxidative phosphorylation machinery.</text>
</comment>
<keyword evidence="4" id="KW-0809">Transit peptide</keyword>
<evidence type="ECO:0000256" key="6">
    <source>
        <dbReference type="ARBA" id="ARBA00023128"/>
    </source>
</evidence>
<comment type="subcellular location">
    <subcellularLocation>
        <location evidence="1">Mitochondrion matrix</location>
        <location evidence="1">Mitochondrion nucleoid</location>
    </subcellularLocation>
</comment>
<dbReference type="FunFam" id="1.10.150.280:FF:000004">
    <property type="entry name" value="Transcription elongation factor, mitochondrial"/>
    <property type="match status" value="1"/>
</dbReference>
<keyword evidence="10" id="KW-0251">Elongation factor</keyword>
<dbReference type="GO" id="GO:0003746">
    <property type="term" value="F:translation elongation factor activity"/>
    <property type="evidence" value="ECO:0007669"/>
    <property type="project" value="UniProtKB-KW"/>
</dbReference>
<evidence type="ECO:0000256" key="1">
    <source>
        <dbReference type="ARBA" id="ARBA00004436"/>
    </source>
</evidence>
<evidence type="ECO:0000313" key="11">
    <source>
        <dbReference type="Proteomes" id="UP001230051"/>
    </source>
</evidence>
<organism evidence="10 11">
    <name type="scientific">Acipenser oxyrinchus oxyrinchus</name>
    <dbReference type="NCBI Taxonomy" id="40147"/>
    <lineage>
        <taxon>Eukaryota</taxon>
        <taxon>Metazoa</taxon>
        <taxon>Chordata</taxon>
        <taxon>Craniata</taxon>
        <taxon>Vertebrata</taxon>
        <taxon>Euteleostomi</taxon>
        <taxon>Actinopterygii</taxon>
        <taxon>Chondrostei</taxon>
        <taxon>Acipenseriformes</taxon>
        <taxon>Acipenseridae</taxon>
        <taxon>Acipenser</taxon>
    </lineage>
</organism>
<evidence type="ECO:0000256" key="3">
    <source>
        <dbReference type="ARBA" id="ARBA00017000"/>
    </source>
</evidence>
<dbReference type="EMBL" id="JAGXEW010000017">
    <property type="protein sequence ID" value="KAK1162350.1"/>
    <property type="molecule type" value="Genomic_DNA"/>
</dbReference>
<dbReference type="Proteomes" id="UP001230051">
    <property type="component" value="Unassembled WGS sequence"/>
</dbReference>
<evidence type="ECO:0000256" key="9">
    <source>
        <dbReference type="ARBA" id="ARBA00025262"/>
    </source>
</evidence>
<keyword evidence="8" id="KW-1135">Mitochondrion nucleoid</keyword>
<sequence>MLCLLQFTRCTAREERNVPEQKKKKSIALPDPWTWVCRGRALINTMWVSKHLWAMIKKGRHGLFRSPLMCHPELQHRFLHCTCCRTSRIASADIDLLNPSQPCLDTKDAEPLDACYTPEQRAAILRVLNTASESELSSVKMLRGRKSSNIIEYRTRNGPFKDLHSVMNVPFLKQKTTAVVFNSILNPADRSERRKPKVQAVKFIKPQIERKRLEDASSVVSLVFGTNKIAWAHLERGRRVLEWQQKECDRFLRGAYQASVYLEDISPVVAKIPEADFFILEKPGISLQNTNLFPIMLHLRTVEAMLYSLLGVRFQQDGQQRVLSMARTAVGKHFELMVGECRTSGAELVRQLLSDSVMQKHPRVAFPQSMVVRYRNMFQLGARNHREEMCDALLQALAFYELLAGD</sequence>
<evidence type="ECO:0000313" key="10">
    <source>
        <dbReference type="EMBL" id="KAK1162350.1"/>
    </source>
</evidence>
<dbReference type="InterPro" id="IPR036397">
    <property type="entry name" value="RNaseH_sf"/>
</dbReference>
<comment type="similarity">
    <text evidence="2">Belongs to the TEFM family.</text>
</comment>
<dbReference type="GO" id="GO:0003676">
    <property type="term" value="F:nucleic acid binding"/>
    <property type="evidence" value="ECO:0007669"/>
    <property type="project" value="InterPro"/>
</dbReference>
<keyword evidence="10" id="KW-0648">Protein biosynthesis</keyword>
<dbReference type="InterPro" id="IPR039150">
    <property type="entry name" value="TEFM"/>
</dbReference>
<evidence type="ECO:0000256" key="7">
    <source>
        <dbReference type="ARBA" id="ARBA00023163"/>
    </source>
</evidence>
<keyword evidence="7" id="KW-0804">Transcription</keyword>
<protein>
    <recommendedName>
        <fullName evidence="3">Transcription elongation factor, mitochondrial</fullName>
    </recommendedName>
</protein>
<reference evidence="10" key="1">
    <citation type="submission" date="2022-02" db="EMBL/GenBank/DDBJ databases">
        <title>Atlantic sturgeon de novo genome assembly.</title>
        <authorList>
            <person name="Stock M."/>
            <person name="Klopp C."/>
            <person name="Guiguen Y."/>
            <person name="Cabau C."/>
            <person name="Parinello H."/>
            <person name="Santidrian Yebra-Pimentel E."/>
            <person name="Kuhl H."/>
            <person name="Dirks R.P."/>
            <person name="Guessner J."/>
            <person name="Wuertz S."/>
            <person name="Du K."/>
            <person name="Schartl M."/>
        </authorList>
    </citation>
    <scope>NUCLEOTIDE SEQUENCE</scope>
    <source>
        <strain evidence="10">STURGEONOMICS-FGT-2020</strain>
        <tissue evidence="10">Whole blood</tissue>
    </source>
</reference>
<dbReference type="SUPFAM" id="SSF47781">
    <property type="entry name" value="RuvA domain 2-like"/>
    <property type="match status" value="1"/>
</dbReference>
<comment type="caution">
    <text evidence="10">The sequence shown here is derived from an EMBL/GenBank/DDBJ whole genome shotgun (WGS) entry which is preliminary data.</text>
</comment>
<keyword evidence="5" id="KW-0805">Transcription regulation</keyword>
<dbReference type="GO" id="GO:0006392">
    <property type="term" value="P:transcription elongation by mitochondrial RNA polymerase"/>
    <property type="evidence" value="ECO:0007669"/>
    <property type="project" value="InterPro"/>
</dbReference>
<name>A0AAD8D4G1_ACIOX</name>
<accession>A0AAD8D4G1</accession>
<evidence type="ECO:0000256" key="4">
    <source>
        <dbReference type="ARBA" id="ARBA00022946"/>
    </source>
</evidence>
<keyword evidence="11" id="KW-1185">Reference proteome</keyword>
<evidence type="ECO:0000256" key="8">
    <source>
        <dbReference type="ARBA" id="ARBA00023271"/>
    </source>
</evidence>
<proteinExistence type="inferred from homology"/>
<dbReference type="AlphaFoldDB" id="A0AAD8D4G1"/>
<dbReference type="PANTHER" id="PTHR21053">
    <property type="entry name" value="TRANSCRIPTION ELONGATION FACTOR, MITOCHONDRIAL"/>
    <property type="match status" value="1"/>
</dbReference>
<dbReference type="GO" id="GO:0030337">
    <property type="term" value="F:DNA polymerase processivity factor activity"/>
    <property type="evidence" value="ECO:0007669"/>
    <property type="project" value="TreeGrafter"/>
</dbReference>
<dbReference type="Pfam" id="PF12836">
    <property type="entry name" value="HHH_3"/>
    <property type="match status" value="1"/>
</dbReference>
<dbReference type="Gene3D" id="3.30.420.10">
    <property type="entry name" value="Ribonuclease H-like superfamily/Ribonuclease H"/>
    <property type="match status" value="1"/>
</dbReference>
<keyword evidence="6" id="KW-0496">Mitochondrion</keyword>
<gene>
    <name evidence="10" type="primary">tefm</name>
    <name evidence="10" type="ORF">AOXY_G18739</name>
</gene>
<dbReference type="InterPro" id="IPR010994">
    <property type="entry name" value="RuvA_2-like"/>
</dbReference>
<dbReference type="PANTHER" id="PTHR21053:SF2">
    <property type="entry name" value="TRANSCRIPTION ELONGATION FACTOR, MITOCHONDRIAL"/>
    <property type="match status" value="1"/>
</dbReference>
<dbReference type="GO" id="GO:0042645">
    <property type="term" value="C:mitochondrial nucleoid"/>
    <property type="evidence" value="ECO:0007669"/>
    <property type="project" value="UniProtKB-SubCell"/>
</dbReference>
<evidence type="ECO:0000256" key="2">
    <source>
        <dbReference type="ARBA" id="ARBA00009086"/>
    </source>
</evidence>
<evidence type="ECO:0000256" key="5">
    <source>
        <dbReference type="ARBA" id="ARBA00023015"/>
    </source>
</evidence>